<accession>A0A175VZ24</accession>
<gene>
    <name evidence="4" type="ORF">MMYC01_206951</name>
</gene>
<dbReference type="PANTHER" id="PTHR48081">
    <property type="entry name" value="AB HYDROLASE SUPERFAMILY PROTEIN C4A8.06C"/>
    <property type="match status" value="1"/>
</dbReference>
<sequence length="373" mass="41753">MADESNLPPAAPPGFTDHTFKSASGIELAVRVWPANPPVNEPAPFVIWTHGGGWLGGFHFAPLPWMTPGFVQRGYHLVAHNYRLAPQARLDDQLADCLEAVSWCRENLASILGADKVDVDRYILCGESAGGHLVTLAGLHLSNPPPRAIVDVYGVVDFVSMPAFAEPDQRPSRAQQPPWSGKFSEEELDELLRNRDPANVLTDALSWNEHELLTDAQLSKHWETDFRYTDRVIKQAELHMMHSLRRSADGVRLGMMHSEDFSSEKELMEFVHAMSPFRVLREKAKKGGQRPQFYPPTAFLHGSGDEDVPIQQSYAMAYMLKQMGVPVVECYEEGEPHVFDKKYKSPDVPGWGTYIQPILDFVDKHAGRTIGKA</sequence>
<dbReference type="VEuPathDB" id="FungiDB:MMYC01_206951"/>
<evidence type="ECO:0000256" key="1">
    <source>
        <dbReference type="ARBA" id="ARBA00022801"/>
    </source>
</evidence>
<reference evidence="4 5" key="1">
    <citation type="journal article" date="2016" name="Genome Announc.">
        <title>Genome Sequence of Madurella mycetomatis mm55, Isolated from a Human Mycetoma Case in Sudan.</title>
        <authorList>
            <person name="Smit S."/>
            <person name="Derks M.F."/>
            <person name="Bervoets S."/>
            <person name="Fahal A."/>
            <person name="van Leeuwen W."/>
            <person name="van Belkum A."/>
            <person name="van de Sande W.W."/>
        </authorList>
    </citation>
    <scope>NUCLEOTIDE SEQUENCE [LARGE SCALE GENOMIC DNA]</scope>
    <source>
        <strain evidence="5">mm55</strain>
    </source>
</reference>
<proteinExistence type="predicted"/>
<dbReference type="Proteomes" id="UP000078237">
    <property type="component" value="Unassembled WGS sequence"/>
</dbReference>
<dbReference type="InterPro" id="IPR001375">
    <property type="entry name" value="Peptidase_S9_cat"/>
</dbReference>
<evidence type="ECO:0000259" key="3">
    <source>
        <dbReference type="Pfam" id="PF20434"/>
    </source>
</evidence>
<dbReference type="Gene3D" id="3.40.50.1820">
    <property type="entry name" value="alpha/beta hydrolase"/>
    <property type="match status" value="1"/>
</dbReference>
<keyword evidence="5" id="KW-1185">Reference proteome</keyword>
<name>A0A175VZ24_9PEZI</name>
<dbReference type="EMBL" id="LCTW02000234">
    <property type="protein sequence ID" value="KXX76014.1"/>
    <property type="molecule type" value="Genomic_DNA"/>
</dbReference>
<dbReference type="GO" id="GO:0008236">
    <property type="term" value="F:serine-type peptidase activity"/>
    <property type="evidence" value="ECO:0007669"/>
    <property type="project" value="InterPro"/>
</dbReference>
<protein>
    <submittedName>
        <fullName evidence="4">Isoprenylcysteine alpha-carbonyl methylesterase ICMEL2</fullName>
    </submittedName>
</protein>
<dbReference type="AlphaFoldDB" id="A0A175VZ24"/>
<comment type="caution">
    <text evidence="4">The sequence shown here is derived from an EMBL/GenBank/DDBJ whole genome shotgun (WGS) entry which is preliminary data.</text>
</comment>
<dbReference type="SUPFAM" id="SSF53474">
    <property type="entry name" value="alpha/beta-Hydrolases"/>
    <property type="match status" value="1"/>
</dbReference>
<dbReference type="Pfam" id="PF20434">
    <property type="entry name" value="BD-FAE"/>
    <property type="match status" value="1"/>
</dbReference>
<dbReference type="InterPro" id="IPR049492">
    <property type="entry name" value="BD-FAE-like_dom"/>
</dbReference>
<feature type="domain" description="BD-FAE-like" evidence="3">
    <location>
        <begin position="40"/>
        <end position="168"/>
    </location>
</feature>
<dbReference type="OrthoDB" id="2963168at2759"/>
<dbReference type="InterPro" id="IPR050300">
    <property type="entry name" value="GDXG_lipolytic_enzyme"/>
</dbReference>
<dbReference type="InterPro" id="IPR029058">
    <property type="entry name" value="AB_hydrolase_fold"/>
</dbReference>
<dbReference type="Pfam" id="PF00326">
    <property type="entry name" value="Peptidase_S9"/>
    <property type="match status" value="1"/>
</dbReference>
<feature type="domain" description="Peptidase S9 prolyl oligopeptidase catalytic" evidence="2">
    <location>
        <begin position="272"/>
        <end position="345"/>
    </location>
</feature>
<evidence type="ECO:0000313" key="5">
    <source>
        <dbReference type="Proteomes" id="UP000078237"/>
    </source>
</evidence>
<organism evidence="4 5">
    <name type="scientific">Madurella mycetomatis</name>
    <dbReference type="NCBI Taxonomy" id="100816"/>
    <lineage>
        <taxon>Eukaryota</taxon>
        <taxon>Fungi</taxon>
        <taxon>Dikarya</taxon>
        <taxon>Ascomycota</taxon>
        <taxon>Pezizomycotina</taxon>
        <taxon>Sordariomycetes</taxon>
        <taxon>Sordariomycetidae</taxon>
        <taxon>Sordariales</taxon>
        <taxon>Sordariales incertae sedis</taxon>
        <taxon>Madurella</taxon>
    </lineage>
</organism>
<dbReference type="GO" id="GO:0006508">
    <property type="term" value="P:proteolysis"/>
    <property type="evidence" value="ECO:0007669"/>
    <property type="project" value="InterPro"/>
</dbReference>
<dbReference type="STRING" id="100816.A0A175VZ24"/>
<evidence type="ECO:0000313" key="4">
    <source>
        <dbReference type="EMBL" id="KXX76014.1"/>
    </source>
</evidence>
<evidence type="ECO:0000259" key="2">
    <source>
        <dbReference type="Pfam" id="PF00326"/>
    </source>
</evidence>
<keyword evidence="1" id="KW-0378">Hydrolase</keyword>